<protein>
    <recommendedName>
        <fullName evidence="4">Alkaline shock response membrane anchor protein AmaP</fullName>
    </recommendedName>
</protein>
<feature type="transmembrane region" description="Helical" evidence="1">
    <location>
        <begin position="7"/>
        <end position="30"/>
    </location>
</feature>
<keyword evidence="1" id="KW-1133">Transmembrane helix</keyword>
<reference evidence="2 3" key="1">
    <citation type="journal article" date="2016" name="Environ. Microbiol.">
        <title>Genomic resolution of a cold subsurface aquifer community provides metabolic insights for novel microbes adapted to high CO concentrations.</title>
        <authorList>
            <person name="Probst A.J."/>
            <person name="Castelle C.J."/>
            <person name="Singh A."/>
            <person name="Brown C.T."/>
            <person name="Anantharaman K."/>
            <person name="Sharon I."/>
            <person name="Hug L.A."/>
            <person name="Burstein D."/>
            <person name="Emerson J.B."/>
            <person name="Thomas B.C."/>
            <person name="Banfield J.F."/>
        </authorList>
    </citation>
    <scope>NUCLEOTIDE SEQUENCE [LARGE SCALE GENOMIC DNA]</scope>
    <source>
        <strain evidence="2">CG1_02_38_46</strain>
    </source>
</reference>
<dbReference type="Proteomes" id="UP000182278">
    <property type="component" value="Unassembled WGS sequence"/>
</dbReference>
<gene>
    <name evidence="2" type="ORF">AUJ66_06020</name>
</gene>
<dbReference type="NCBIfam" id="NF033218">
    <property type="entry name" value="anchor_AmaP"/>
    <property type="match status" value="1"/>
</dbReference>
<proteinExistence type="predicted"/>
<sequence length="186" mass="20735">MKGLVKFFLILGAVIFFLFAVYTFLISVNILNLKESQKVLSLWMENIAQLNAGLIGGILALLSLLISAAIFYASLKEKIIKREIAFGNPLGEVKVSLAAISEFVRRLGDQIDEVKEIKPRVVVGKKGLEIYNKIILFSDSNIPEASDRVQTIVKRYVQDVLGIQEVQEVKVFVEKIIPREANTGNV</sequence>
<keyword evidence="1" id="KW-0472">Membrane</keyword>
<name>A0A1J4SB36_9BACT</name>
<feature type="transmembrane region" description="Helical" evidence="1">
    <location>
        <begin position="50"/>
        <end position="73"/>
    </location>
</feature>
<comment type="caution">
    <text evidence="2">The sequence shown here is derived from an EMBL/GenBank/DDBJ whole genome shotgun (WGS) entry which is preliminary data.</text>
</comment>
<dbReference type="STRING" id="1817893.AUJ66_06020"/>
<evidence type="ECO:0008006" key="4">
    <source>
        <dbReference type="Google" id="ProtNLM"/>
    </source>
</evidence>
<organism evidence="2 3">
    <name type="scientific">Candidatus Desantisbacteria bacterium CG1_02_38_46</name>
    <dbReference type="NCBI Taxonomy" id="1817893"/>
    <lineage>
        <taxon>Bacteria</taxon>
        <taxon>Candidatus Desantisiibacteriota</taxon>
    </lineage>
</organism>
<dbReference type="EMBL" id="MNUO01000093">
    <property type="protein sequence ID" value="OIN96512.1"/>
    <property type="molecule type" value="Genomic_DNA"/>
</dbReference>
<dbReference type="AlphaFoldDB" id="A0A1J4SB36"/>
<evidence type="ECO:0000313" key="3">
    <source>
        <dbReference type="Proteomes" id="UP000182278"/>
    </source>
</evidence>
<evidence type="ECO:0000313" key="2">
    <source>
        <dbReference type="EMBL" id="OIN96512.1"/>
    </source>
</evidence>
<keyword evidence="1" id="KW-0812">Transmembrane</keyword>
<evidence type="ECO:0000256" key="1">
    <source>
        <dbReference type="SAM" id="Phobius"/>
    </source>
</evidence>
<accession>A0A1J4SB36</accession>